<keyword evidence="3" id="KW-1185">Reference proteome</keyword>
<dbReference type="RefSeq" id="XP_003884986.1">
    <property type="nucleotide sequence ID" value="XM_003884937.1"/>
</dbReference>
<feature type="compositionally biased region" description="Low complexity" evidence="1">
    <location>
        <begin position="623"/>
        <end position="636"/>
    </location>
</feature>
<dbReference type="OMA" id="EWIACTE"/>
<dbReference type="VEuPathDB" id="ToxoDB:NCLIV_053850"/>
<feature type="compositionally biased region" description="Basic and acidic residues" evidence="1">
    <location>
        <begin position="114"/>
        <end position="126"/>
    </location>
</feature>
<dbReference type="EMBL" id="FR823392">
    <property type="protein sequence ID" value="CBZ54958.1"/>
    <property type="molecule type" value="Genomic_DNA"/>
</dbReference>
<feature type="compositionally biased region" description="Basic and acidic residues" evidence="1">
    <location>
        <begin position="733"/>
        <end position="748"/>
    </location>
</feature>
<evidence type="ECO:0000313" key="3">
    <source>
        <dbReference type="Proteomes" id="UP000007494"/>
    </source>
</evidence>
<proteinExistence type="predicted"/>
<gene>
    <name evidence="2" type="ORF">NCLIV_053850</name>
</gene>
<dbReference type="GeneID" id="13446675"/>
<dbReference type="OrthoDB" id="332233at2759"/>
<sequence>MYTSWGGVGPLSQVDQEVYEVDRCKALAARARLTGLAKSSSVSLGASAGHARTGGSAVGTEDRWENQRALRGFSFAFVLEQLLASEVPLDWLEAVAWEEALAFFVDCYLKERQQQDEEEREKKTPENEDTGSLAGHPCGVAKGFLLRDGDREGWREKKDLGAAARHTGDSDGQGGKTRGAGATLLRPPPVLPLMRRFSRRLWFLQDQGKTSFSVSPTFPSFCSAPEAERETPSRAVSSVHSLPSWLFFFFEELASFLLFVIQQMQRLQQRGGMYVHLTSETWTRRYQHLHFCLEKVRPPRPVQNEIEDTVNQQLLSLSSSSSPSSSSSSSSSCLLSSAAARSSLPACSSTPLSLPPLHHLESSLCQFFPETSLTSPHSFWLLYDAKLCRWLVTRDSLPVREVYVHSNSVPHPENGGNARKRRLPSLTAINTAREEALFYLSLCGVGRSEEECSPSIAMSAPHSLSPLDRNLVDRLVRLLETGPDKGLPSLQLSAEGDRLQNRSARRRREEESEEPKREEMDTVSRPKRNEDAVGGSEEKRRPSLFSEVALRSASSCSTSQASKSDGGLQAGSPRRHPRSGQLSLVGDEEPEVILEEGDEEEERRAMLALSSSLRKTCRKRLSTDSTSSRASASRSVGSKRRRGRGTETEANVPPCSAEKENAPGAKNVEPLSDSLSEKIVAAEPKGWDARETAWLGGIFKWRDERTELDRHRGDRRTLAGPDEASGDQEQSCGEDRADGSEGNERSTEAEADAENEGKRCPPESPDKGERRKRSTAACVASSASTSFPSSRCTPTSSSATASSCGPSRRRSPGQTDAQKRVRGERETPEDVSLDFAGMEGVDVSRKENLSGGRFLVGSRFRNAFFSDPLLAFARRHAAFLVSKPTEAARAAQTAPPDVLFEDGEERAAPGPGEQETDKRIFTEKEILRVLRNYMSENCTKKGKKHFYCDNALKLLTGAQALPLESDKLLHVLKSAKLVTHFMIT</sequence>
<evidence type="ECO:0000256" key="1">
    <source>
        <dbReference type="SAM" id="MobiDB-lite"/>
    </source>
</evidence>
<protein>
    <submittedName>
        <fullName evidence="2">Uncharacterized protein</fullName>
    </submittedName>
</protein>
<evidence type="ECO:0000313" key="2">
    <source>
        <dbReference type="EMBL" id="CBZ54958.1"/>
    </source>
</evidence>
<feature type="region of interest" description="Disordered" evidence="1">
    <location>
        <begin position="698"/>
        <end position="829"/>
    </location>
</feature>
<feature type="region of interest" description="Disordered" evidence="1">
    <location>
        <begin position="114"/>
        <end position="141"/>
    </location>
</feature>
<feature type="region of interest" description="Disordered" evidence="1">
    <location>
        <begin position="482"/>
        <end position="673"/>
    </location>
</feature>
<feature type="compositionally biased region" description="Basic and acidic residues" evidence="1">
    <location>
        <begin position="507"/>
        <end position="541"/>
    </location>
</feature>
<dbReference type="eggNOG" id="ENOG502QYH4">
    <property type="taxonomic scope" value="Eukaryota"/>
</dbReference>
<organism evidence="2 3">
    <name type="scientific">Neospora caninum (strain Liverpool)</name>
    <dbReference type="NCBI Taxonomy" id="572307"/>
    <lineage>
        <taxon>Eukaryota</taxon>
        <taxon>Sar</taxon>
        <taxon>Alveolata</taxon>
        <taxon>Apicomplexa</taxon>
        <taxon>Conoidasida</taxon>
        <taxon>Coccidia</taxon>
        <taxon>Eucoccidiorida</taxon>
        <taxon>Eimeriorina</taxon>
        <taxon>Sarcocystidae</taxon>
        <taxon>Neospora</taxon>
    </lineage>
</organism>
<dbReference type="AlphaFoldDB" id="F0VML2"/>
<feature type="compositionally biased region" description="Acidic residues" evidence="1">
    <location>
        <begin position="586"/>
        <end position="601"/>
    </location>
</feature>
<feature type="region of interest" description="Disordered" evidence="1">
    <location>
        <begin position="159"/>
        <end position="184"/>
    </location>
</feature>
<feature type="compositionally biased region" description="Basic and acidic residues" evidence="1">
    <location>
        <begin position="700"/>
        <end position="717"/>
    </location>
</feature>
<feature type="compositionally biased region" description="Low complexity" evidence="1">
    <location>
        <begin position="775"/>
        <end position="806"/>
    </location>
</feature>
<reference evidence="3" key="1">
    <citation type="journal article" date="2012" name="PLoS Pathog.">
        <title>Comparative genomics of the apicomplexan parasites Toxoplasma gondii and Neospora caninum: Coccidia differing in host range and transmission strategy.</title>
        <authorList>
            <person name="Reid A.J."/>
            <person name="Vermont S.J."/>
            <person name="Cotton J.A."/>
            <person name="Harris D."/>
            <person name="Hill-Cawthorne G.A."/>
            <person name="Konen-Waisman S."/>
            <person name="Latham S.M."/>
            <person name="Mourier T."/>
            <person name="Norton R."/>
            <person name="Quail M.A."/>
            <person name="Sanders M."/>
            <person name="Shanmugam D."/>
            <person name="Sohal A."/>
            <person name="Wasmuth J.D."/>
            <person name="Brunk B."/>
            <person name="Grigg M.E."/>
            <person name="Howard J.C."/>
            <person name="Parkinson J."/>
            <person name="Roos D.S."/>
            <person name="Trees A.J."/>
            <person name="Berriman M."/>
            <person name="Pain A."/>
            <person name="Wastling J.M."/>
        </authorList>
    </citation>
    <scope>NUCLEOTIDE SEQUENCE [LARGE SCALE GENOMIC DNA]</scope>
    <source>
        <strain evidence="3">Liverpool</strain>
    </source>
</reference>
<feature type="compositionally biased region" description="Low complexity" evidence="1">
    <location>
        <begin position="549"/>
        <end position="564"/>
    </location>
</feature>
<accession>F0VML2</accession>
<dbReference type="InParanoid" id="F0VML2"/>
<feature type="compositionally biased region" description="Basic and acidic residues" evidence="1">
    <location>
        <begin position="755"/>
        <end position="769"/>
    </location>
</feature>
<dbReference type="Proteomes" id="UP000007494">
    <property type="component" value="Chromosome XI"/>
</dbReference>
<name>F0VML2_NEOCL</name>
<feature type="compositionally biased region" description="Basic and acidic residues" evidence="1">
    <location>
        <begin position="817"/>
        <end position="828"/>
    </location>
</feature>